<evidence type="ECO:0000313" key="2">
    <source>
        <dbReference type="Proteomes" id="UP000009886"/>
    </source>
</evidence>
<organism evidence="1 2">
    <name type="scientific">Penicillium digitatum (strain Pd1 / CECT 20795)</name>
    <name type="common">Green mold</name>
    <dbReference type="NCBI Taxonomy" id="1170230"/>
    <lineage>
        <taxon>Eukaryota</taxon>
        <taxon>Fungi</taxon>
        <taxon>Dikarya</taxon>
        <taxon>Ascomycota</taxon>
        <taxon>Pezizomycotina</taxon>
        <taxon>Eurotiomycetes</taxon>
        <taxon>Eurotiomycetidae</taxon>
        <taxon>Eurotiales</taxon>
        <taxon>Aspergillaceae</taxon>
        <taxon>Penicillium</taxon>
    </lineage>
</organism>
<sequence>MGFDRGLGALTFPYYHTLPTPILWSHIVLFHTEPDTYDHRVWKTGLPVRSAVLKPHAGELVVGWVTTSESSLLYVFIPFFFVLRLSSSQLLLWMSNVVEETKRSPST</sequence>
<dbReference type="HOGENOM" id="CLU_2210867_0_0_1"/>
<accession>K9GGA6</accession>
<evidence type="ECO:0000313" key="1">
    <source>
        <dbReference type="EMBL" id="EKV20247.1"/>
    </source>
</evidence>
<dbReference type="VEuPathDB" id="FungiDB:PDIP_18390"/>
<proteinExistence type="predicted"/>
<dbReference type="KEGG" id="pdp:PDIP_18390"/>
<protein>
    <submittedName>
        <fullName evidence="1">L-lysine 2,3-aminomutase, putative</fullName>
    </submittedName>
</protein>
<dbReference type="EMBL" id="AKCU01000130">
    <property type="protein sequence ID" value="EKV20247.1"/>
    <property type="molecule type" value="Genomic_DNA"/>
</dbReference>
<name>K9GGA6_PEND1</name>
<gene>
    <name evidence="1" type="ORF">PDIP_18390</name>
</gene>
<comment type="caution">
    <text evidence="1">The sequence shown here is derived from an EMBL/GenBank/DDBJ whole genome shotgun (WGS) entry which is preliminary data.</text>
</comment>
<dbReference type="AlphaFoldDB" id="K9GGA6"/>
<reference evidence="2" key="1">
    <citation type="journal article" date="2012" name="BMC Genomics">
        <title>Genome sequence of the necrotrophic fungus Penicillium digitatum, the main postharvest pathogen of citrus.</title>
        <authorList>
            <person name="Marcet-Houben M."/>
            <person name="Ballester A.-R."/>
            <person name="de la Fuente B."/>
            <person name="Harries E."/>
            <person name="Marcos J.F."/>
            <person name="Gonzalez-Candelas L."/>
            <person name="Gabaldon T."/>
        </authorList>
    </citation>
    <scope>NUCLEOTIDE SEQUENCE [LARGE SCALE GENOMIC DNA]</scope>
    <source>
        <strain evidence="2">Pd1 / CECT 20795</strain>
    </source>
</reference>
<dbReference type="Proteomes" id="UP000009886">
    <property type="component" value="Unassembled WGS sequence"/>
</dbReference>
<dbReference type="OrthoDB" id="3868412at2759"/>